<dbReference type="Gene3D" id="2.60.40.1090">
    <property type="entry name" value="Fimbrial-type adhesion domain"/>
    <property type="match status" value="1"/>
</dbReference>
<evidence type="ECO:0000256" key="1">
    <source>
        <dbReference type="ARBA" id="ARBA00022729"/>
    </source>
</evidence>
<evidence type="ECO:0000313" key="4">
    <source>
        <dbReference type="Proteomes" id="UP000654304"/>
    </source>
</evidence>
<sequence length="293" mass="29672">MPATITVPRDAPVGTLIGAPVSQNYTFTCSTNDNFYPGNPRQAFIQFRTANPAAWTARNGGGIIIPTNLPGVGLLLNDTLGITAPMGNDFAFVTASGAVVTNTMTFQFIKTGAITPGTVAAKSNLFHFQWVVLGLNNSTNFASDVYVSLNGGTNVNVTACSVSAGSANMTVSMPAIPTSALTGQGSTTGGTPFSLNLNCQSGSTVKITLNTANASGTYPGVVQPASGAGFAAGVGVQIRDGGGTPVSFGAKTVVGLSPDGVLSVPYSARYFQTGTAVTAGNVAATVTFTMNYE</sequence>
<organism evidence="3 4">
    <name type="scientific">Undibacterium curvum</name>
    <dbReference type="NCBI Taxonomy" id="2762294"/>
    <lineage>
        <taxon>Bacteria</taxon>
        <taxon>Pseudomonadati</taxon>
        <taxon>Pseudomonadota</taxon>
        <taxon>Betaproteobacteria</taxon>
        <taxon>Burkholderiales</taxon>
        <taxon>Oxalobacteraceae</taxon>
        <taxon>Undibacterium</taxon>
    </lineage>
</organism>
<dbReference type="PANTHER" id="PTHR33420">
    <property type="entry name" value="FIMBRIAL SUBUNIT ELFA-RELATED"/>
    <property type="match status" value="1"/>
</dbReference>
<keyword evidence="1" id="KW-0732">Signal</keyword>
<dbReference type="SUPFAM" id="SSF49401">
    <property type="entry name" value="Bacterial adhesins"/>
    <property type="match status" value="1"/>
</dbReference>
<dbReference type="EMBL" id="JACOGD010000004">
    <property type="protein sequence ID" value="MBC3931665.1"/>
    <property type="molecule type" value="Genomic_DNA"/>
</dbReference>
<feature type="domain" description="Fimbrial-type adhesion" evidence="2">
    <location>
        <begin position="157"/>
        <end position="292"/>
    </location>
</feature>
<dbReference type="Proteomes" id="UP000654304">
    <property type="component" value="Unassembled WGS sequence"/>
</dbReference>
<evidence type="ECO:0000259" key="2">
    <source>
        <dbReference type="Pfam" id="PF00419"/>
    </source>
</evidence>
<dbReference type="InterPro" id="IPR050263">
    <property type="entry name" value="Bact_Fimbrial_Adh_Pro"/>
</dbReference>
<protein>
    <submittedName>
        <fullName evidence="3">Fimbrial protein</fullName>
    </submittedName>
</protein>
<dbReference type="InterPro" id="IPR000259">
    <property type="entry name" value="Adhesion_dom_fimbrial"/>
</dbReference>
<dbReference type="PANTHER" id="PTHR33420:SF3">
    <property type="entry name" value="FIMBRIAL SUBUNIT ELFA"/>
    <property type="match status" value="1"/>
</dbReference>
<proteinExistence type="predicted"/>
<dbReference type="Pfam" id="PF00419">
    <property type="entry name" value="Fimbrial"/>
    <property type="match status" value="1"/>
</dbReference>
<comment type="caution">
    <text evidence="3">The sequence shown here is derived from an EMBL/GenBank/DDBJ whole genome shotgun (WGS) entry which is preliminary data.</text>
</comment>
<dbReference type="RefSeq" id="WP_186903410.1">
    <property type="nucleotide sequence ID" value="NZ_JACOGD010000004.1"/>
</dbReference>
<accession>A0ABR7A419</accession>
<dbReference type="InterPro" id="IPR008966">
    <property type="entry name" value="Adhesion_dom_sf"/>
</dbReference>
<dbReference type="Gene3D" id="2.60.40.3310">
    <property type="match status" value="1"/>
</dbReference>
<name>A0ABR7A419_9BURK</name>
<reference evidence="3 4" key="1">
    <citation type="submission" date="2020-08" db="EMBL/GenBank/DDBJ databases">
        <title>Novel species isolated from subtropical streams in China.</title>
        <authorList>
            <person name="Lu H."/>
        </authorList>
    </citation>
    <scope>NUCLEOTIDE SEQUENCE [LARGE SCALE GENOMIC DNA]</scope>
    <source>
        <strain evidence="3 4">CY22W</strain>
    </source>
</reference>
<evidence type="ECO:0000313" key="3">
    <source>
        <dbReference type="EMBL" id="MBC3931665.1"/>
    </source>
</evidence>
<gene>
    <name evidence="3" type="ORF">H8K43_08295</name>
</gene>
<dbReference type="InterPro" id="IPR036937">
    <property type="entry name" value="Adhesion_dom_fimbrial_sf"/>
</dbReference>
<keyword evidence="4" id="KW-1185">Reference proteome</keyword>